<sequence>MVVDKLIFKSSALIRLWVILVIIQTAFFAFTAIIAAAMKPISATWLWEYLTLTKYFRNGTSDRVLSFAVVWLCVNLIITCFDFWLSYTVHGEAIRSLNRTCSFKESNILNKMRKYLTFILVGLLVALFMQILHGVLWWVTGGAVLVFKYFYFRELEHLKKLVNS</sequence>
<dbReference type="Proteomes" id="UP000324831">
    <property type="component" value="Unassembled WGS sequence"/>
</dbReference>
<dbReference type="AlphaFoldDB" id="A0A478FUG6"/>
<protein>
    <submittedName>
        <fullName evidence="2">Uncharacterized protein</fullName>
    </submittedName>
</protein>
<keyword evidence="1" id="KW-0812">Transmembrane</keyword>
<proteinExistence type="predicted"/>
<comment type="caution">
    <text evidence="2">The sequence shown here is derived from an EMBL/GenBank/DDBJ whole genome shotgun (WGS) entry which is preliminary data.</text>
</comment>
<organism evidence="2 3">
    <name type="scientific">Candidatus Mycoplasma haematohominis</name>
    <dbReference type="NCBI Taxonomy" id="1494318"/>
    <lineage>
        <taxon>Bacteria</taxon>
        <taxon>Bacillati</taxon>
        <taxon>Mycoplasmatota</taxon>
        <taxon>Mollicutes</taxon>
        <taxon>Mycoplasmataceae</taxon>
        <taxon>Mycoplasma</taxon>
    </lineage>
</organism>
<name>A0A478FUG6_9MOLU</name>
<evidence type="ECO:0000313" key="2">
    <source>
        <dbReference type="EMBL" id="GCE63690.1"/>
    </source>
</evidence>
<feature type="transmembrane region" description="Helical" evidence="1">
    <location>
        <begin position="64"/>
        <end position="85"/>
    </location>
</feature>
<evidence type="ECO:0000256" key="1">
    <source>
        <dbReference type="SAM" id="Phobius"/>
    </source>
</evidence>
<evidence type="ECO:0000313" key="3">
    <source>
        <dbReference type="Proteomes" id="UP000324831"/>
    </source>
</evidence>
<keyword evidence="1" id="KW-0472">Membrane</keyword>
<accession>A0A478FUG6</accession>
<feature type="transmembrane region" description="Helical" evidence="1">
    <location>
        <begin position="12"/>
        <end position="38"/>
    </location>
</feature>
<keyword evidence="1" id="KW-1133">Transmembrane helix</keyword>
<feature type="transmembrane region" description="Helical" evidence="1">
    <location>
        <begin position="112"/>
        <end position="129"/>
    </location>
</feature>
<reference evidence="2 3" key="1">
    <citation type="submission" date="2019-01" db="EMBL/GenBank/DDBJ databases">
        <title>Draft genome sequences of Candidatus Mycoplasma haemohominis SWG34-3 identified from a patient with pyrexia, anemia and liver dysfunction.</title>
        <authorList>
            <person name="Sekizuka T."/>
            <person name="Hattori N."/>
            <person name="Katano H."/>
            <person name="Takuma T."/>
            <person name="Ito T."/>
            <person name="Arai N."/>
            <person name="Yanai R."/>
            <person name="Ishii S."/>
            <person name="Miura Y."/>
            <person name="Tokunaga T."/>
            <person name="Watanabe H."/>
            <person name="Nomura N."/>
            <person name="Eguchi J."/>
            <person name="Arai T."/>
            <person name="Hasegawa H."/>
            <person name="Nakamaki T."/>
            <person name="Wakita T."/>
            <person name="Niki Y."/>
            <person name="Kuroda M."/>
        </authorList>
    </citation>
    <scope>NUCLEOTIDE SEQUENCE [LARGE SCALE GENOMIC DNA]</scope>
    <source>
        <strain evidence="2">SWG34-3</strain>
    </source>
</reference>
<dbReference type="EMBL" id="BIMN01000003">
    <property type="protein sequence ID" value="GCE63690.1"/>
    <property type="molecule type" value="Genomic_DNA"/>
</dbReference>
<gene>
    <name evidence="2" type="ORF">MHSWG343_06900</name>
</gene>